<feature type="region of interest" description="Disordered" evidence="1">
    <location>
        <begin position="1"/>
        <end position="43"/>
    </location>
</feature>
<accession>A0AAE3NVD5</accession>
<proteinExistence type="predicted"/>
<name>A0AAE3NVD5_9RHOB</name>
<feature type="compositionally biased region" description="Basic and acidic residues" evidence="1">
    <location>
        <begin position="1"/>
        <end position="18"/>
    </location>
</feature>
<keyword evidence="3" id="KW-1185">Reference proteome</keyword>
<dbReference type="RefSeq" id="WP_275568856.1">
    <property type="nucleotide sequence ID" value="NZ_JARGYC010000059.1"/>
</dbReference>
<protein>
    <submittedName>
        <fullName evidence="2">Uncharacterized protein</fullName>
    </submittedName>
</protein>
<reference evidence="2" key="1">
    <citation type="submission" date="2023-03" db="EMBL/GenBank/DDBJ databases">
        <title>Multiphase analysis and comparison of six strains from genera Psychromarinibacter, Lutimaribacter, and Maritimibacter, including a novel species: Psychromarinibacter sediminicola sp. nov.</title>
        <authorList>
            <person name="Wang Y.-H."/>
            <person name="Ye M.-Q."/>
            <person name="Du Z.-J."/>
        </authorList>
    </citation>
    <scope>NUCLEOTIDE SEQUENCE</scope>
    <source>
        <strain evidence="2">C21-152</strain>
    </source>
</reference>
<comment type="caution">
    <text evidence="2">The sequence shown here is derived from an EMBL/GenBank/DDBJ whole genome shotgun (WGS) entry which is preliminary data.</text>
</comment>
<organism evidence="2 3">
    <name type="scientific">Psychromarinibacter sediminicola</name>
    <dbReference type="NCBI Taxonomy" id="3033385"/>
    <lineage>
        <taxon>Bacteria</taxon>
        <taxon>Pseudomonadati</taxon>
        <taxon>Pseudomonadota</taxon>
        <taxon>Alphaproteobacteria</taxon>
        <taxon>Rhodobacterales</taxon>
        <taxon>Paracoccaceae</taxon>
        <taxon>Psychromarinibacter</taxon>
    </lineage>
</organism>
<gene>
    <name evidence="2" type="ORF">P1J78_18480</name>
</gene>
<evidence type="ECO:0000313" key="2">
    <source>
        <dbReference type="EMBL" id="MDF0602731.1"/>
    </source>
</evidence>
<dbReference type="EMBL" id="JARGYC010000059">
    <property type="protein sequence ID" value="MDF0602731.1"/>
    <property type="molecule type" value="Genomic_DNA"/>
</dbReference>
<dbReference type="Proteomes" id="UP001220964">
    <property type="component" value="Unassembled WGS sequence"/>
</dbReference>
<sequence length="69" mass="7638">MTHPTETHPTDIRRRPDGSIDTAHYMAKGRRRRSEAAHRLTAAAPRRARRPLFGLAALIAALPFLPGQG</sequence>
<evidence type="ECO:0000313" key="3">
    <source>
        <dbReference type="Proteomes" id="UP001220964"/>
    </source>
</evidence>
<evidence type="ECO:0000256" key="1">
    <source>
        <dbReference type="SAM" id="MobiDB-lite"/>
    </source>
</evidence>
<dbReference type="AlphaFoldDB" id="A0AAE3NVD5"/>